<dbReference type="AlphaFoldDB" id="A0A370BKD7"/>
<sequence>MTSMWDKVPYNPVLSHLLRAKGFGTTTKSLSLLRATVRPLEFLVYHFYTIFLFSYSDFKTIVVPSTIFGLFNSLATTAYGFGDETPVTLPLLCQRVPAVLLWVLLVFIPFSINNQRTPSAIAEDAINKPWRPMPQKRISPTQALCLMSFFIFLAQVHGHIYGGIGQRQSLLLLALDVWYNNLSGADKNPLVRNCLNALGYMCFLSGALEVALAKRLPLFIHNPFRYTGPESCLDQWLLIIATVVFSTVHLQDMYDQKGDAIRGRRTLPLVIGDAPARWMVAVPMFFWGVACPLFWALRFEFFLCSMGLAYAVAWRALTVRNEEGDRSTFFVWNCWMSMVYIMPLVAQWK</sequence>
<evidence type="ECO:0000256" key="5">
    <source>
        <dbReference type="SAM" id="Phobius"/>
    </source>
</evidence>
<dbReference type="VEuPathDB" id="FungiDB:M747DRAFT_267557"/>
<accession>A0A370BKD7</accession>
<name>A0A370BKD7_ASPNG</name>
<dbReference type="Pfam" id="PF01040">
    <property type="entry name" value="UbiA"/>
    <property type="match status" value="1"/>
</dbReference>
<feature type="transmembrane region" description="Helical" evidence="5">
    <location>
        <begin position="143"/>
        <end position="164"/>
    </location>
</feature>
<dbReference type="EMBL" id="KZ851944">
    <property type="protein sequence ID" value="RDH15927.1"/>
    <property type="molecule type" value="Genomic_DNA"/>
</dbReference>
<dbReference type="InterPro" id="IPR050475">
    <property type="entry name" value="Prenyltransferase_related"/>
</dbReference>
<feature type="transmembrane region" description="Helical" evidence="5">
    <location>
        <begin position="61"/>
        <end position="81"/>
    </location>
</feature>
<evidence type="ECO:0000256" key="2">
    <source>
        <dbReference type="ARBA" id="ARBA00022692"/>
    </source>
</evidence>
<feature type="transmembrane region" description="Helical" evidence="5">
    <location>
        <begin position="295"/>
        <end position="317"/>
    </location>
</feature>
<keyword evidence="3 5" id="KW-1133">Transmembrane helix</keyword>
<feature type="transmembrane region" description="Helical" evidence="5">
    <location>
        <begin position="87"/>
        <end position="108"/>
    </location>
</feature>
<reference evidence="6 7" key="1">
    <citation type="submission" date="2018-07" db="EMBL/GenBank/DDBJ databases">
        <title>Section-level genome sequencing of Aspergillus section Nigri to investigate inter- and intra-species variation.</title>
        <authorList>
            <consortium name="DOE Joint Genome Institute"/>
            <person name="Vesth T.C."/>
            <person name="Nybo J.L."/>
            <person name="Theobald S."/>
            <person name="Frisvad J.C."/>
            <person name="Larsen T.O."/>
            <person name="Nielsen K.F."/>
            <person name="Hoof J.B."/>
            <person name="Brandl J."/>
            <person name="Salamov A."/>
            <person name="Riley R."/>
            <person name="Gladden J.M."/>
            <person name="Phatale P."/>
            <person name="Nielsen M.T."/>
            <person name="Lyhne E.K."/>
            <person name="Kogle M.E."/>
            <person name="Strasser K."/>
            <person name="McDonnell E."/>
            <person name="Barry K."/>
            <person name="Clum A."/>
            <person name="Chen C."/>
            <person name="Nolan M."/>
            <person name="Sandor L."/>
            <person name="Kuo A."/>
            <person name="Lipzen A."/>
            <person name="Hainaut M."/>
            <person name="Drula E."/>
            <person name="Tsang A."/>
            <person name="Magnuson J.K."/>
            <person name="Henrissat B."/>
            <person name="Wiebenga A."/>
            <person name="Simmons B.A."/>
            <person name="Makela M.R."/>
            <person name="De vries R.P."/>
            <person name="Grigoriev I.V."/>
            <person name="Mortensen U.H."/>
            <person name="Baker S.E."/>
            <person name="Andersen M.R."/>
        </authorList>
    </citation>
    <scope>NUCLEOTIDE SEQUENCE [LARGE SCALE GENOMIC DNA]</scope>
    <source>
        <strain evidence="6 7">ATCC 13496</strain>
    </source>
</reference>
<protein>
    <recommendedName>
        <fullName evidence="8">UbiA prenyltransferase</fullName>
    </recommendedName>
</protein>
<dbReference type="PANTHER" id="PTHR42723">
    <property type="entry name" value="CHLOROPHYLL SYNTHASE"/>
    <property type="match status" value="1"/>
</dbReference>
<dbReference type="InterPro" id="IPR000537">
    <property type="entry name" value="UbiA_prenyltransferase"/>
</dbReference>
<keyword evidence="4 5" id="KW-0472">Membrane</keyword>
<evidence type="ECO:0000256" key="4">
    <source>
        <dbReference type="ARBA" id="ARBA00023136"/>
    </source>
</evidence>
<organism evidence="6 7">
    <name type="scientific">Aspergillus niger ATCC 13496</name>
    <dbReference type="NCBI Taxonomy" id="1353008"/>
    <lineage>
        <taxon>Eukaryota</taxon>
        <taxon>Fungi</taxon>
        <taxon>Dikarya</taxon>
        <taxon>Ascomycota</taxon>
        <taxon>Pezizomycotina</taxon>
        <taxon>Eurotiomycetes</taxon>
        <taxon>Eurotiomycetidae</taxon>
        <taxon>Eurotiales</taxon>
        <taxon>Aspergillaceae</taxon>
        <taxon>Aspergillus</taxon>
        <taxon>Aspergillus subgen. Circumdati</taxon>
    </lineage>
</organism>
<dbReference type="CDD" id="cd13965">
    <property type="entry name" value="PT_UbiA_3"/>
    <property type="match status" value="1"/>
</dbReference>
<dbReference type="GO" id="GO:0016765">
    <property type="term" value="F:transferase activity, transferring alkyl or aryl (other than methyl) groups"/>
    <property type="evidence" value="ECO:0007669"/>
    <property type="project" value="InterPro"/>
</dbReference>
<dbReference type="GO" id="GO:0016020">
    <property type="term" value="C:membrane"/>
    <property type="evidence" value="ECO:0007669"/>
    <property type="project" value="UniProtKB-SubCell"/>
</dbReference>
<feature type="transmembrane region" description="Helical" evidence="5">
    <location>
        <begin position="329"/>
        <end position="348"/>
    </location>
</feature>
<keyword evidence="2 5" id="KW-0812">Transmembrane</keyword>
<evidence type="ECO:0000256" key="1">
    <source>
        <dbReference type="ARBA" id="ARBA00004141"/>
    </source>
</evidence>
<evidence type="ECO:0008006" key="8">
    <source>
        <dbReference type="Google" id="ProtNLM"/>
    </source>
</evidence>
<gene>
    <name evidence="6" type="ORF">M747DRAFT_267557</name>
</gene>
<evidence type="ECO:0000313" key="6">
    <source>
        <dbReference type="EMBL" id="RDH15927.1"/>
    </source>
</evidence>
<dbReference type="PANTHER" id="PTHR42723:SF1">
    <property type="entry name" value="CHLOROPHYLL SYNTHASE, CHLOROPLASTIC"/>
    <property type="match status" value="1"/>
</dbReference>
<evidence type="ECO:0000313" key="7">
    <source>
        <dbReference type="Proteomes" id="UP000253845"/>
    </source>
</evidence>
<evidence type="ECO:0000256" key="3">
    <source>
        <dbReference type="ARBA" id="ARBA00022989"/>
    </source>
</evidence>
<proteinExistence type="predicted"/>
<dbReference type="Proteomes" id="UP000253845">
    <property type="component" value="Unassembled WGS sequence"/>
</dbReference>
<comment type="subcellular location">
    <subcellularLocation>
        <location evidence="1">Membrane</location>
        <topology evidence="1">Multi-pass membrane protein</topology>
    </subcellularLocation>
</comment>